<dbReference type="KEGG" id="tsq:D3A95_06805"/>
<evidence type="ECO:0000256" key="5">
    <source>
        <dbReference type="ARBA" id="ARBA00022618"/>
    </source>
</evidence>
<dbReference type="GO" id="GO:0022857">
    <property type="term" value="F:transmembrane transporter activity"/>
    <property type="evidence" value="ECO:0007669"/>
    <property type="project" value="TreeGrafter"/>
</dbReference>
<evidence type="ECO:0000259" key="11">
    <source>
        <dbReference type="PROSITE" id="PS50893"/>
    </source>
</evidence>
<evidence type="ECO:0000313" key="12">
    <source>
        <dbReference type="EMBL" id="QLL30053.1"/>
    </source>
</evidence>
<comment type="similarity">
    <text evidence="1 10">Belongs to the ABC transporter superfamily.</text>
</comment>
<dbReference type="InterPro" id="IPR003593">
    <property type="entry name" value="AAA+_ATPase"/>
</dbReference>
<dbReference type="PANTHER" id="PTHR24220:SF470">
    <property type="entry name" value="CELL DIVISION ATP-BINDING PROTEIN FTSE"/>
    <property type="match status" value="1"/>
</dbReference>
<comment type="subcellular location">
    <subcellularLocation>
        <location evidence="10">Cell membrane</location>
        <topology evidence="10">Peripheral membrane protein</topology>
        <orientation evidence="10">Cytoplasmic side</orientation>
    </subcellularLocation>
</comment>
<dbReference type="EMBL" id="CP032152">
    <property type="protein sequence ID" value="QLL30053.1"/>
    <property type="molecule type" value="Genomic_DNA"/>
</dbReference>
<comment type="function">
    <text evidence="10">Part of the ABC transporter FtsEX involved in cellular division.</text>
</comment>
<evidence type="ECO:0000256" key="9">
    <source>
        <dbReference type="ARBA" id="ARBA00023306"/>
    </source>
</evidence>
<dbReference type="PANTHER" id="PTHR24220">
    <property type="entry name" value="IMPORT ATP-BINDING PROTEIN"/>
    <property type="match status" value="1"/>
</dbReference>
<dbReference type="InterPro" id="IPR005286">
    <property type="entry name" value="Cell_div_FtsE"/>
</dbReference>
<dbReference type="SMART" id="SM00382">
    <property type="entry name" value="AAA"/>
    <property type="match status" value="1"/>
</dbReference>
<keyword evidence="13" id="KW-1185">Reference proteome</keyword>
<organism evidence="12 13">
    <name type="scientific">Thermosynechococcus sichuanensis E542</name>
    <dbReference type="NCBI Taxonomy" id="2016101"/>
    <lineage>
        <taxon>Bacteria</taxon>
        <taxon>Bacillati</taxon>
        <taxon>Cyanobacteriota</taxon>
        <taxon>Cyanophyceae</taxon>
        <taxon>Acaryochloridales</taxon>
        <taxon>Thermosynechococcaceae</taxon>
        <taxon>Thermosynechococcus</taxon>
        <taxon>Thermosynechococcus sichuanensis</taxon>
    </lineage>
</organism>
<dbReference type="CDD" id="cd03255">
    <property type="entry name" value="ABC_MJ0796_LolCDE_FtsE"/>
    <property type="match status" value="1"/>
</dbReference>
<dbReference type="InterPro" id="IPR027417">
    <property type="entry name" value="P-loop_NTPase"/>
</dbReference>
<keyword evidence="7 10" id="KW-0067">ATP-binding</keyword>
<sequence length="257" mass="28179">MEGDPESFAWATAFLILMTAVTPVVPPCEPTSKGAIIAELCQVTKAFGGALPCLHRVNLQLRRGEFYFLTGASGSGKSTLLKLLCGQLRPDQGTVRLFGEEVNPQRDRQMAQLRRRMGVIFQDFKLLSDRSVAENVAFALMVRGIPKTEIQQRVQTALKLVGLSHKANAPPQSLSGGEQQRVSIARAIVGGPELLLADEPTGNLDPQTSQQILALLHRLHQHGLTVLFTTHDLALTRLVPHRILHLHHGKLESLPHP</sequence>
<reference evidence="13" key="1">
    <citation type="submission" date="2018-09" db="EMBL/GenBank/DDBJ databases">
        <title>Complete genome sequence of thermophilic cyanobacteria strain Thermosynechococcus elongatus PKUAC-SCTE542.</title>
        <authorList>
            <person name="Liang Y."/>
            <person name="Tang J."/>
            <person name="Daroch M."/>
        </authorList>
    </citation>
    <scope>NUCLEOTIDE SEQUENCE [LARGE SCALE GENOMIC DNA]</scope>
    <source>
        <strain evidence="13">E542</strain>
    </source>
</reference>
<gene>
    <name evidence="10 12" type="primary">ftsE</name>
    <name evidence="12" type="ORF">D3A95_06805</name>
</gene>
<evidence type="ECO:0000256" key="7">
    <source>
        <dbReference type="ARBA" id="ARBA00022840"/>
    </source>
</evidence>
<dbReference type="FunFam" id="3.40.50.300:FF:000056">
    <property type="entry name" value="Cell division ATP-binding protein FtsE"/>
    <property type="match status" value="1"/>
</dbReference>
<keyword evidence="6 10" id="KW-0547">Nucleotide-binding</keyword>
<dbReference type="GO" id="GO:0005886">
    <property type="term" value="C:plasma membrane"/>
    <property type="evidence" value="ECO:0007669"/>
    <property type="project" value="UniProtKB-SubCell"/>
</dbReference>
<dbReference type="AlphaFoldDB" id="A0A7D6IRB7"/>
<dbReference type="Gene3D" id="3.40.50.300">
    <property type="entry name" value="P-loop containing nucleotide triphosphate hydrolases"/>
    <property type="match status" value="1"/>
</dbReference>
<keyword evidence="9 10" id="KW-0131">Cell cycle</keyword>
<dbReference type="NCBIfam" id="TIGR02673">
    <property type="entry name" value="FtsE"/>
    <property type="match status" value="1"/>
</dbReference>
<dbReference type="Proteomes" id="UP000261812">
    <property type="component" value="Chromosome"/>
</dbReference>
<keyword evidence="5 10" id="KW-0132">Cell division</keyword>
<evidence type="ECO:0000256" key="4">
    <source>
        <dbReference type="ARBA" id="ARBA00022475"/>
    </source>
</evidence>
<dbReference type="GO" id="GO:0016887">
    <property type="term" value="F:ATP hydrolysis activity"/>
    <property type="evidence" value="ECO:0007669"/>
    <property type="project" value="InterPro"/>
</dbReference>
<evidence type="ECO:0000256" key="10">
    <source>
        <dbReference type="RuleBase" id="RU365094"/>
    </source>
</evidence>
<dbReference type="GO" id="GO:0051301">
    <property type="term" value="P:cell division"/>
    <property type="evidence" value="ECO:0007669"/>
    <property type="project" value="UniProtKB-UniRule"/>
</dbReference>
<dbReference type="GO" id="GO:0005524">
    <property type="term" value="F:ATP binding"/>
    <property type="evidence" value="ECO:0007669"/>
    <property type="project" value="UniProtKB-UniRule"/>
</dbReference>
<dbReference type="InterPro" id="IPR015854">
    <property type="entry name" value="ABC_transpr_LolD-like"/>
</dbReference>
<comment type="subunit">
    <text evidence="10">Homodimer. Forms a membrane-associated complex with FtsX.</text>
</comment>
<evidence type="ECO:0000256" key="2">
    <source>
        <dbReference type="ARBA" id="ARBA00020019"/>
    </source>
</evidence>
<dbReference type="InterPro" id="IPR017911">
    <property type="entry name" value="MacB-like_ATP-bd"/>
</dbReference>
<proteinExistence type="inferred from homology"/>
<dbReference type="SUPFAM" id="SSF52540">
    <property type="entry name" value="P-loop containing nucleoside triphosphate hydrolases"/>
    <property type="match status" value="1"/>
</dbReference>
<keyword evidence="4 10" id="KW-1003">Cell membrane</keyword>
<dbReference type="PROSITE" id="PS50893">
    <property type="entry name" value="ABC_TRANSPORTER_2"/>
    <property type="match status" value="1"/>
</dbReference>
<dbReference type="InterPro" id="IPR017871">
    <property type="entry name" value="ABC_transporter-like_CS"/>
</dbReference>
<evidence type="ECO:0000256" key="1">
    <source>
        <dbReference type="ARBA" id="ARBA00005417"/>
    </source>
</evidence>
<feature type="domain" description="ABC transporter" evidence="11">
    <location>
        <begin position="38"/>
        <end position="257"/>
    </location>
</feature>
<evidence type="ECO:0000256" key="6">
    <source>
        <dbReference type="ARBA" id="ARBA00022741"/>
    </source>
</evidence>
<keyword evidence="8 10" id="KW-0472">Membrane</keyword>
<evidence type="ECO:0000313" key="13">
    <source>
        <dbReference type="Proteomes" id="UP000261812"/>
    </source>
</evidence>
<evidence type="ECO:0000256" key="3">
    <source>
        <dbReference type="ARBA" id="ARBA00022448"/>
    </source>
</evidence>
<keyword evidence="3" id="KW-0813">Transport</keyword>
<dbReference type="PROSITE" id="PS00211">
    <property type="entry name" value="ABC_TRANSPORTER_1"/>
    <property type="match status" value="1"/>
</dbReference>
<evidence type="ECO:0000256" key="8">
    <source>
        <dbReference type="ARBA" id="ARBA00023136"/>
    </source>
</evidence>
<name>A0A7D6IRB7_9CYAN</name>
<accession>A0A7D6IRB7</accession>
<dbReference type="Pfam" id="PF00005">
    <property type="entry name" value="ABC_tran"/>
    <property type="match status" value="1"/>
</dbReference>
<dbReference type="InterPro" id="IPR003439">
    <property type="entry name" value="ABC_transporter-like_ATP-bd"/>
</dbReference>
<protein>
    <recommendedName>
        <fullName evidence="2 10">Cell division ATP-binding protein FtsE</fullName>
    </recommendedName>
</protein>